<dbReference type="Proteomes" id="UP000470772">
    <property type="component" value="Unassembled WGS sequence"/>
</dbReference>
<protein>
    <submittedName>
        <fullName evidence="1">Transferase</fullName>
    </submittedName>
</protein>
<keyword evidence="2" id="KW-1185">Reference proteome</keyword>
<comment type="caution">
    <text evidence="1">The sequence shown here is derived from an EMBL/GenBank/DDBJ whole genome shotgun (WGS) entry which is preliminary data.</text>
</comment>
<evidence type="ECO:0000313" key="1">
    <source>
        <dbReference type="EMBL" id="MUN28432.1"/>
    </source>
</evidence>
<accession>A0A6A9QTF9</accession>
<proteinExistence type="predicted"/>
<gene>
    <name evidence="1" type="ORF">GC250_02875</name>
</gene>
<organism evidence="1 2">
    <name type="scientific">Sulfuracidifex metallicus DSM 6482 = JCM 9184</name>
    <dbReference type="NCBI Taxonomy" id="523847"/>
    <lineage>
        <taxon>Archaea</taxon>
        <taxon>Thermoproteota</taxon>
        <taxon>Thermoprotei</taxon>
        <taxon>Sulfolobales</taxon>
        <taxon>Sulfolobaceae</taxon>
        <taxon>Sulfuracidifex</taxon>
    </lineage>
</organism>
<dbReference type="AlphaFoldDB" id="A0A6A9QTF9"/>
<keyword evidence="1" id="KW-0808">Transferase</keyword>
<evidence type="ECO:0000313" key="2">
    <source>
        <dbReference type="Proteomes" id="UP000470772"/>
    </source>
</evidence>
<dbReference type="GO" id="GO:0016740">
    <property type="term" value="F:transferase activity"/>
    <property type="evidence" value="ECO:0007669"/>
    <property type="project" value="UniProtKB-KW"/>
</dbReference>
<reference evidence="1 2" key="1">
    <citation type="submission" date="2019-10" db="EMBL/GenBank/DDBJ databases">
        <title>Sequencing and Assembly of Multiple Reported Metal-Biooxidizing Members of the Extremely Thermoacidophilic Archaeal Family Sulfolobaceae.</title>
        <authorList>
            <person name="Counts J.A."/>
            <person name="Kelly R.M."/>
        </authorList>
    </citation>
    <scope>NUCLEOTIDE SEQUENCE [LARGE SCALE GENOMIC DNA]</scope>
    <source>
        <strain evidence="1 2">DSM 6482</strain>
    </source>
</reference>
<dbReference type="RefSeq" id="WP_054838062.1">
    <property type="nucleotide sequence ID" value="NZ_BBBY01000004.1"/>
</dbReference>
<name>A0A6A9QTF9_SULME</name>
<dbReference type="EMBL" id="WGGD01000005">
    <property type="protein sequence ID" value="MUN28432.1"/>
    <property type="molecule type" value="Genomic_DNA"/>
</dbReference>
<dbReference type="OrthoDB" id="57125at2157"/>
<sequence>MVGVGKIPIDDAKVYLDGSLLPDAKVYVHIKGYSRARVTHVDVEHQSLKKVILPRHSDYPSVKWGSRVEISVKGHVVVIESETLGKIIKMDGNLYVGGKGKGIFLGFHKDQIRSLESFGESKGFPPIKRSS</sequence>